<reference evidence="1 2" key="1">
    <citation type="journal article" date="2014" name="PLoS ONE">
        <title>De novo Genome Assembly of the Fungal Plant Pathogen Pyrenophora semeniperda.</title>
        <authorList>
            <person name="Soliai M.M."/>
            <person name="Meyer S.E."/>
            <person name="Udall J.A."/>
            <person name="Elzinga D.E."/>
            <person name="Hermansen R.A."/>
            <person name="Bodily P.M."/>
            <person name="Hart A.A."/>
            <person name="Coleman C.E."/>
        </authorList>
    </citation>
    <scope>NUCLEOTIDE SEQUENCE [LARGE SCALE GENOMIC DNA]</scope>
    <source>
        <strain evidence="1 2">CCB06</strain>
        <tissue evidence="1">Mycelium</tissue>
    </source>
</reference>
<organism evidence="1 2">
    <name type="scientific">Pyrenophora seminiperda CCB06</name>
    <dbReference type="NCBI Taxonomy" id="1302712"/>
    <lineage>
        <taxon>Eukaryota</taxon>
        <taxon>Fungi</taxon>
        <taxon>Dikarya</taxon>
        <taxon>Ascomycota</taxon>
        <taxon>Pezizomycotina</taxon>
        <taxon>Dothideomycetes</taxon>
        <taxon>Pleosporomycetidae</taxon>
        <taxon>Pleosporales</taxon>
        <taxon>Pleosporineae</taxon>
        <taxon>Pleosporaceae</taxon>
        <taxon>Pyrenophora</taxon>
    </lineage>
</organism>
<name>A0A3M7M0D5_9PLEO</name>
<dbReference type="AlphaFoldDB" id="A0A3M7M0D5"/>
<evidence type="ECO:0000313" key="2">
    <source>
        <dbReference type="Proteomes" id="UP000265663"/>
    </source>
</evidence>
<keyword evidence="2" id="KW-1185">Reference proteome</keyword>
<evidence type="ECO:0000313" key="1">
    <source>
        <dbReference type="EMBL" id="RMZ67874.1"/>
    </source>
</evidence>
<protein>
    <submittedName>
        <fullName evidence="1">Uncharacterized protein</fullName>
    </submittedName>
</protein>
<gene>
    <name evidence="1" type="ORF">GMOD_00003930</name>
</gene>
<accession>A0A3M7M0D5</accession>
<dbReference type="EMBL" id="KE747814">
    <property type="protein sequence ID" value="RMZ67874.1"/>
    <property type="molecule type" value="Genomic_DNA"/>
</dbReference>
<proteinExistence type="predicted"/>
<sequence>MAPILTISSLKRRNGPVATSQAWPLARSRPTGHASLHVTQRPGLPHFASCQNTGFVRQNATPIVHSESAEVLPASPPARTVPCYHRFSPARRSPHTHRVGLWPALQPLIHFPPACLCIKRIPIQAYHALQILLEPRSTGGYDDGVLALPGHATSDGGLSVYRMTRRDGVMTVRYEESLTKLKDVSGLTIRLPTDQHALITPK</sequence>
<dbReference type="Proteomes" id="UP000265663">
    <property type="component" value="Unassembled WGS sequence"/>
</dbReference>